<dbReference type="PANTHER" id="PTHR47481">
    <property type="match status" value="1"/>
</dbReference>
<reference evidence="1 2" key="1">
    <citation type="submission" date="2023-03" db="EMBL/GenBank/DDBJ databases">
        <title>WGS of Gossypium arboreum.</title>
        <authorList>
            <person name="Yu D."/>
        </authorList>
    </citation>
    <scope>NUCLEOTIDE SEQUENCE [LARGE SCALE GENOMIC DNA]</scope>
    <source>
        <tissue evidence="1">Leaf</tissue>
    </source>
</reference>
<dbReference type="PANTHER" id="PTHR47481:SF10">
    <property type="entry name" value="COPIA-LIKE POLYPROTEIN_RETROTRANSPOSON"/>
    <property type="match status" value="1"/>
</dbReference>
<protein>
    <recommendedName>
        <fullName evidence="3">Retrotransposon gag domain-containing protein</fullName>
    </recommendedName>
</protein>
<gene>
    <name evidence="1" type="ORF">PVK06_020020</name>
</gene>
<evidence type="ECO:0008006" key="3">
    <source>
        <dbReference type="Google" id="ProtNLM"/>
    </source>
</evidence>
<evidence type="ECO:0000313" key="1">
    <source>
        <dbReference type="EMBL" id="KAK5825212.1"/>
    </source>
</evidence>
<dbReference type="Pfam" id="PF14223">
    <property type="entry name" value="Retrotran_gag_2"/>
    <property type="match status" value="1"/>
</dbReference>
<comment type="caution">
    <text evidence="1">The sequence shown here is derived from an EMBL/GenBank/DDBJ whole genome shotgun (WGS) entry which is preliminary data.</text>
</comment>
<keyword evidence="2" id="KW-1185">Reference proteome</keyword>
<dbReference type="EMBL" id="JARKNE010000006">
    <property type="protein sequence ID" value="KAK5825212.1"/>
    <property type="molecule type" value="Genomic_DNA"/>
</dbReference>
<accession>A0ABR0PLC5</accession>
<sequence length="499" mass="54082">MAATKSADSVAVDGGCTAFTGEKVVNSFPRHDLVKLDEGTFIQWQQQSPDGSLAPNPSVLVFMKQDQFLASWLLSTISSSLLTSFTDAKTACDVWTTATSLFAADTGTTQSRIRHELHSLKEGMLSIKDYDSRIKNLGALLETSGTPILEAEKTEIMLAGLPPEFDTIVSSVSVSFDLVPFQKLVDALVEYENRQLRAVQEVYLHANLVERTPSQNLEGSVRSVCPLFGGHGRGFRPRVQCQICNRVGQLAQKCYYRFNPPAFGHSTGQFGYAPQGIFGDGGGWSSSQWLKLSHPNGQHYFAHNQLGQNGFSNCNPAGARGSTGMFNVHPEFPNLNWPGYAYRPAKYGPNRPTANDVLHAQAGVNRMDENLDVFGPENLNGVGPISNCVQMGCPLGHGRLVGQSNRDRCDASASPIPWRTKLCAHVYTGSDPCIGLPRVGDLHASDFSESSSLHVNTTQFGTTDGGTDSYIPLPVGSAFASWYLDSGASNHVCRDVLVL</sequence>
<proteinExistence type="predicted"/>
<organism evidence="1 2">
    <name type="scientific">Gossypium arboreum</name>
    <name type="common">Tree cotton</name>
    <name type="synonym">Gossypium nanking</name>
    <dbReference type="NCBI Taxonomy" id="29729"/>
    <lineage>
        <taxon>Eukaryota</taxon>
        <taxon>Viridiplantae</taxon>
        <taxon>Streptophyta</taxon>
        <taxon>Embryophyta</taxon>
        <taxon>Tracheophyta</taxon>
        <taxon>Spermatophyta</taxon>
        <taxon>Magnoliopsida</taxon>
        <taxon>eudicotyledons</taxon>
        <taxon>Gunneridae</taxon>
        <taxon>Pentapetalae</taxon>
        <taxon>rosids</taxon>
        <taxon>malvids</taxon>
        <taxon>Malvales</taxon>
        <taxon>Malvaceae</taxon>
        <taxon>Malvoideae</taxon>
        <taxon>Gossypium</taxon>
    </lineage>
</organism>
<dbReference type="Proteomes" id="UP001358586">
    <property type="component" value="Chromosome 6"/>
</dbReference>
<evidence type="ECO:0000313" key="2">
    <source>
        <dbReference type="Proteomes" id="UP001358586"/>
    </source>
</evidence>
<name>A0ABR0PLC5_GOSAR</name>